<dbReference type="GO" id="GO:0005829">
    <property type="term" value="C:cytosol"/>
    <property type="evidence" value="ECO:0007669"/>
    <property type="project" value="TreeGrafter"/>
</dbReference>
<dbReference type="GO" id="GO:0000156">
    <property type="term" value="F:phosphorelay response regulator activity"/>
    <property type="evidence" value="ECO:0007669"/>
    <property type="project" value="TreeGrafter"/>
</dbReference>
<evidence type="ECO:0000256" key="2">
    <source>
        <dbReference type="ARBA" id="ARBA00023012"/>
    </source>
</evidence>
<evidence type="ECO:0000256" key="4">
    <source>
        <dbReference type="PROSITE-ProRule" id="PRU00169"/>
    </source>
</evidence>
<geneLocation type="plasmid" evidence="6">
    <name>unnamed4</name>
</geneLocation>
<feature type="modified residue" description="4-aspartylphosphate" evidence="4">
    <location>
        <position position="61"/>
    </location>
</feature>
<dbReference type="PANTHER" id="PTHR48111">
    <property type="entry name" value="REGULATOR OF RPOS"/>
    <property type="match status" value="1"/>
</dbReference>
<keyword evidence="6" id="KW-0614">Plasmid</keyword>
<evidence type="ECO:0000256" key="3">
    <source>
        <dbReference type="ARBA" id="ARBA00023125"/>
    </source>
</evidence>
<dbReference type="InterPro" id="IPR039420">
    <property type="entry name" value="WalR-like"/>
</dbReference>
<gene>
    <name evidence="6" type="ORF">BB934_42455</name>
</gene>
<keyword evidence="2" id="KW-0902">Two-component regulatory system</keyword>
<dbReference type="Pfam" id="PF00072">
    <property type="entry name" value="Response_reg"/>
    <property type="match status" value="1"/>
</dbReference>
<keyword evidence="1 4" id="KW-0597">Phosphoprotein</keyword>
<dbReference type="InterPro" id="IPR011006">
    <property type="entry name" value="CheY-like_superfamily"/>
</dbReference>
<dbReference type="AlphaFoldDB" id="A0A1B2EY41"/>
<dbReference type="Gene3D" id="3.40.50.2300">
    <property type="match status" value="1"/>
</dbReference>
<dbReference type="GO" id="GO:0032993">
    <property type="term" value="C:protein-DNA complex"/>
    <property type="evidence" value="ECO:0007669"/>
    <property type="project" value="TreeGrafter"/>
</dbReference>
<name>A0A1B2EY41_9HYPH</name>
<dbReference type="PANTHER" id="PTHR48111:SF40">
    <property type="entry name" value="PHOSPHATE REGULON TRANSCRIPTIONAL REGULATORY PROTEIN PHOB"/>
    <property type="match status" value="1"/>
</dbReference>
<dbReference type="EMBL" id="CP016620">
    <property type="protein sequence ID" value="ANY84900.1"/>
    <property type="molecule type" value="Genomic_DNA"/>
</dbReference>
<dbReference type="PROSITE" id="PS50110">
    <property type="entry name" value="RESPONSE_REGULATORY"/>
    <property type="match status" value="1"/>
</dbReference>
<proteinExistence type="predicted"/>
<evidence type="ECO:0000313" key="6">
    <source>
        <dbReference type="EMBL" id="ANY84900.1"/>
    </source>
</evidence>
<accession>A0A1B2EY41</accession>
<dbReference type="KEGG" id="moc:BB934_42455"/>
<dbReference type="SUPFAM" id="SSF52172">
    <property type="entry name" value="CheY-like"/>
    <property type="match status" value="1"/>
</dbReference>
<evidence type="ECO:0000256" key="1">
    <source>
        <dbReference type="ARBA" id="ARBA00022553"/>
    </source>
</evidence>
<reference evidence="6" key="1">
    <citation type="submission" date="2016-07" db="EMBL/GenBank/DDBJ databases">
        <title>Microvirga ossetica sp. nov. a new species of rhizobia isolated from root nodules of the legume species Vicia alpestris Steven originated from North Ossetia region in the Caucasus.</title>
        <authorList>
            <person name="Safronova V.I."/>
            <person name="Kuznetsova I.G."/>
            <person name="Sazanova A.L."/>
            <person name="Belimov A."/>
            <person name="Andronov E."/>
            <person name="Osledkin Y.S."/>
            <person name="Onishchuk O.P."/>
            <person name="Kurchak O.N."/>
            <person name="Shaposhnikov A.I."/>
            <person name="Willems A."/>
            <person name="Tikhonovich I.A."/>
        </authorList>
    </citation>
    <scope>NUCLEOTIDE SEQUENCE [LARGE SCALE GENOMIC DNA]</scope>
    <source>
        <strain evidence="6">V5/3M</strain>
        <plasmid evidence="6">unnamed4</plasmid>
    </source>
</reference>
<protein>
    <recommendedName>
        <fullName evidence="5">Response regulatory domain-containing protein</fullName>
    </recommendedName>
</protein>
<dbReference type="InterPro" id="IPR001789">
    <property type="entry name" value="Sig_transdc_resp-reg_receiver"/>
</dbReference>
<sequence>MTMPPHTTGRRILLVEDEAMIAMLVEDMLEDLGHDLAAVATRLEEALALSRSAVFDLAILDLNLGSALTYPVADMLRDKGVPFIFATGYGSDGLKEAYADLPTLQKPFNQEALGHAITAALVSTP</sequence>
<dbReference type="GO" id="GO:0000976">
    <property type="term" value="F:transcription cis-regulatory region binding"/>
    <property type="evidence" value="ECO:0007669"/>
    <property type="project" value="TreeGrafter"/>
</dbReference>
<keyword evidence="3" id="KW-0238">DNA-binding</keyword>
<evidence type="ECO:0000259" key="5">
    <source>
        <dbReference type="PROSITE" id="PS50110"/>
    </source>
</evidence>
<organism evidence="6">
    <name type="scientific">Microvirga ossetica</name>
    <dbReference type="NCBI Taxonomy" id="1882682"/>
    <lineage>
        <taxon>Bacteria</taxon>
        <taxon>Pseudomonadati</taxon>
        <taxon>Pseudomonadota</taxon>
        <taxon>Alphaproteobacteria</taxon>
        <taxon>Hyphomicrobiales</taxon>
        <taxon>Methylobacteriaceae</taxon>
        <taxon>Microvirga</taxon>
    </lineage>
</organism>
<dbReference type="SMART" id="SM00448">
    <property type="entry name" value="REC"/>
    <property type="match status" value="1"/>
</dbReference>
<feature type="domain" description="Response regulatory" evidence="5">
    <location>
        <begin position="11"/>
        <end position="121"/>
    </location>
</feature>
<dbReference type="GO" id="GO:0006355">
    <property type="term" value="P:regulation of DNA-templated transcription"/>
    <property type="evidence" value="ECO:0007669"/>
    <property type="project" value="TreeGrafter"/>
</dbReference>